<dbReference type="Gene3D" id="3.60.21.60">
    <property type="match status" value="1"/>
</dbReference>
<comment type="subcellular location">
    <subcellularLocation>
        <location evidence="1">Nucleus</location>
    </subcellularLocation>
</comment>
<evidence type="ECO:0000256" key="7">
    <source>
        <dbReference type="ARBA" id="ARBA00032930"/>
    </source>
</evidence>
<evidence type="ECO:0000259" key="8">
    <source>
        <dbReference type="Pfam" id="PF04042"/>
    </source>
</evidence>
<feature type="domain" description="DNA polymerase alpha/delta/epsilon subunit B" evidence="8">
    <location>
        <begin position="229"/>
        <end position="429"/>
    </location>
</feature>
<evidence type="ECO:0000256" key="5">
    <source>
        <dbReference type="ARBA" id="ARBA00023125"/>
    </source>
</evidence>
<keyword evidence="10" id="KW-1185">Reference proteome</keyword>
<evidence type="ECO:0000256" key="4">
    <source>
        <dbReference type="ARBA" id="ARBA00022705"/>
    </source>
</evidence>
<protein>
    <recommendedName>
        <fullName evidence="3">DNA polymerase epsilon subunit B</fullName>
    </recommendedName>
    <alternativeName>
        <fullName evidence="7">DNA polymerase II subunit 2</fullName>
    </alternativeName>
</protein>
<dbReference type="PANTHER" id="PTHR12708:SF0">
    <property type="entry name" value="DNA POLYMERASE EPSILON SUBUNIT 2"/>
    <property type="match status" value="1"/>
</dbReference>
<comment type="caution">
    <text evidence="9">The sequence shown here is derived from an EMBL/GenBank/DDBJ whole genome shotgun (WGS) entry which is preliminary data.</text>
</comment>
<sequence>MNSATLNRVIYQCFSPYGISLQKEAFNFLKESISDLNLNSVKDVQSWLTSVASEVLSREFSLNLKKKDLELIFTELINKSASKDLVVDNNKTTADLKDINPYFQVIDLFNITPIKNLIGCQGNEFLIFGMLTEMVEGKIHLEDPDAYVELSFNEISEKGPGVYTLNCFVFCYGYYDDEKIFNVSKIFMPPIEDREQTIMSQDFFVGKKEETFQDIKDLKLLENSFDVSIVILSDVWLDKPIVFTKLRTMFEGYNDNPPLAFIFIGSFISTPYKMDGSDQDNYTESFNHLADLISEYPSIAKASIFVFVPGSNDPLNSQQEILPKKQISEIFYFKLKLKVENLIFTTNPCRIKYFTLELVIFKDYFKNRILRNCIFSPEEKNGELQTQFLKTVLSQAHLVPLPTKLRPTYWMYDHCLRLNSLPHLLCLADIGETFWDDTLAKGTIVCNPGVFSNDFKFLFYRPSENTIEAAQIP</sequence>
<keyword evidence="6" id="KW-0539">Nucleus</keyword>
<evidence type="ECO:0000313" key="9">
    <source>
        <dbReference type="EMBL" id="KAJ3225795.1"/>
    </source>
</evidence>
<comment type="similarity">
    <text evidence="2">Belongs to the DNA polymerase epsilon subunit B family.</text>
</comment>
<evidence type="ECO:0000256" key="6">
    <source>
        <dbReference type="ARBA" id="ARBA00023242"/>
    </source>
</evidence>
<dbReference type="AlphaFoldDB" id="A0AAD5U7H2"/>
<dbReference type="GO" id="GO:0003677">
    <property type="term" value="F:DNA binding"/>
    <property type="evidence" value="ECO:0007669"/>
    <property type="project" value="UniProtKB-KW"/>
</dbReference>
<dbReference type="InterPro" id="IPR007185">
    <property type="entry name" value="DNA_pol_a/d/e_bsu"/>
</dbReference>
<evidence type="ECO:0000256" key="2">
    <source>
        <dbReference type="ARBA" id="ARBA00009560"/>
    </source>
</evidence>
<keyword evidence="4" id="KW-0235">DNA replication</keyword>
<dbReference type="GO" id="GO:0006261">
    <property type="term" value="P:DNA-templated DNA replication"/>
    <property type="evidence" value="ECO:0007669"/>
    <property type="project" value="InterPro"/>
</dbReference>
<organism evidence="9 10">
    <name type="scientific">Clydaea vesicula</name>
    <dbReference type="NCBI Taxonomy" id="447962"/>
    <lineage>
        <taxon>Eukaryota</taxon>
        <taxon>Fungi</taxon>
        <taxon>Fungi incertae sedis</taxon>
        <taxon>Chytridiomycota</taxon>
        <taxon>Chytridiomycota incertae sedis</taxon>
        <taxon>Chytridiomycetes</taxon>
        <taxon>Lobulomycetales</taxon>
        <taxon>Lobulomycetaceae</taxon>
        <taxon>Clydaea</taxon>
    </lineage>
</organism>
<proteinExistence type="inferred from homology"/>
<evidence type="ECO:0000256" key="3">
    <source>
        <dbReference type="ARBA" id="ARBA00016011"/>
    </source>
</evidence>
<name>A0AAD5U7H2_9FUNG</name>
<accession>A0AAD5U7H2</accession>
<reference evidence="9" key="1">
    <citation type="submission" date="2020-05" db="EMBL/GenBank/DDBJ databases">
        <title>Phylogenomic resolution of chytrid fungi.</title>
        <authorList>
            <person name="Stajich J.E."/>
            <person name="Amses K."/>
            <person name="Simmons R."/>
            <person name="Seto K."/>
            <person name="Myers J."/>
            <person name="Bonds A."/>
            <person name="Quandt C.A."/>
            <person name="Barry K."/>
            <person name="Liu P."/>
            <person name="Grigoriev I."/>
            <person name="Longcore J.E."/>
            <person name="James T.Y."/>
        </authorList>
    </citation>
    <scope>NUCLEOTIDE SEQUENCE</scope>
    <source>
        <strain evidence="9">JEL0476</strain>
    </source>
</reference>
<dbReference type="InterPro" id="IPR016266">
    <property type="entry name" value="POLE2"/>
</dbReference>
<dbReference type="PIRSF" id="PIRSF000799">
    <property type="entry name" value="DNA_pol_eps_2"/>
    <property type="match status" value="1"/>
</dbReference>
<keyword evidence="5" id="KW-0238">DNA-binding</keyword>
<dbReference type="PANTHER" id="PTHR12708">
    <property type="entry name" value="DNA POLYMERASE EPSILON SUBUNIT B"/>
    <property type="match status" value="1"/>
</dbReference>
<dbReference type="EMBL" id="JADGJW010000052">
    <property type="protein sequence ID" value="KAJ3225795.1"/>
    <property type="molecule type" value="Genomic_DNA"/>
</dbReference>
<dbReference type="Proteomes" id="UP001211065">
    <property type="component" value="Unassembled WGS sequence"/>
</dbReference>
<dbReference type="GO" id="GO:0008622">
    <property type="term" value="C:epsilon DNA polymerase complex"/>
    <property type="evidence" value="ECO:0007669"/>
    <property type="project" value="InterPro"/>
</dbReference>
<dbReference type="GO" id="GO:0042276">
    <property type="term" value="P:error-prone translesion synthesis"/>
    <property type="evidence" value="ECO:0007669"/>
    <property type="project" value="TreeGrafter"/>
</dbReference>
<dbReference type="Pfam" id="PF04042">
    <property type="entry name" value="DNA_pol_E_B"/>
    <property type="match status" value="1"/>
</dbReference>
<evidence type="ECO:0000256" key="1">
    <source>
        <dbReference type="ARBA" id="ARBA00004123"/>
    </source>
</evidence>
<evidence type="ECO:0000313" key="10">
    <source>
        <dbReference type="Proteomes" id="UP001211065"/>
    </source>
</evidence>
<gene>
    <name evidence="9" type="primary">POLE2</name>
    <name evidence="9" type="ORF">HK099_006193</name>
</gene>